<protein>
    <recommendedName>
        <fullName evidence="3">SSD domain-containing protein</fullName>
    </recommendedName>
</protein>
<feature type="transmembrane region" description="Helical" evidence="2">
    <location>
        <begin position="1032"/>
        <end position="1054"/>
    </location>
</feature>
<name>A0AAE9A0M9_CAEBR</name>
<feature type="transmembrane region" description="Helical" evidence="2">
    <location>
        <begin position="1066"/>
        <end position="1086"/>
    </location>
</feature>
<reference evidence="4 5" key="1">
    <citation type="submission" date="2022-05" db="EMBL/GenBank/DDBJ databases">
        <title>Chromosome-level reference genomes for two strains of Caenorhabditis briggsae: an improved platform for comparative genomics.</title>
        <authorList>
            <person name="Stevens L."/>
            <person name="Andersen E.C."/>
        </authorList>
    </citation>
    <scope>NUCLEOTIDE SEQUENCE [LARGE SCALE GENOMIC DNA]</scope>
    <source>
        <strain evidence="4">QX1410_ONT</strain>
        <tissue evidence="4">Whole-organism</tissue>
    </source>
</reference>
<comment type="similarity">
    <text evidence="1">Belongs to the patched family.</text>
</comment>
<feature type="transmembrane region" description="Helical" evidence="2">
    <location>
        <begin position="12"/>
        <end position="30"/>
    </location>
</feature>
<dbReference type="InterPro" id="IPR002921">
    <property type="entry name" value="Fungal_lipase-type"/>
</dbReference>
<dbReference type="Gene3D" id="1.20.1640.10">
    <property type="entry name" value="Multidrug efflux transporter AcrB transmembrane domain"/>
    <property type="match status" value="1"/>
</dbReference>
<dbReference type="PANTHER" id="PTHR10796:SF189">
    <property type="entry name" value="SSD DOMAIN-CONTAINING PROTEIN"/>
    <property type="match status" value="1"/>
</dbReference>
<dbReference type="GO" id="GO:0006629">
    <property type="term" value="P:lipid metabolic process"/>
    <property type="evidence" value="ECO:0007669"/>
    <property type="project" value="InterPro"/>
</dbReference>
<evidence type="ECO:0000259" key="3">
    <source>
        <dbReference type="PROSITE" id="PS50156"/>
    </source>
</evidence>
<dbReference type="PANTHER" id="PTHR10796">
    <property type="entry name" value="PATCHED-RELATED"/>
    <property type="match status" value="1"/>
</dbReference>
<accession>A0AAE9A0M9</accession>
<dbReference type="AlphaFoldDB" id="A0AAE9A0M9"/>
<organism evidence="4 5">
    <name type="scientific">Caenorhabditis briggsae</name>
    <dbReference type="NCBI Taxonomy" id="6238"/>
    <lineage>
        <taxon>Eukaryota</taxon>
        <taxon>Metazoa</taxon>
        <taxon>Ecdysozoa</taxon>
        <taxon>Nematoda</taxon>
        <taxon>Chromadorea</taxon>
        <taxon>Rhabditida</taxon>
        <taxon>Rhabditina</taxon>
        <taxon>Rhabditomorpha</taxon>
        <taxon>Rhabditoidea</taxon>
        <taxon>Rhabditidae</taxon>
        <taxon>Peloderinae</taxon>
        <taxon>Caenorhabditis</taxon>
    </lineage>
</organism>
<feature type="transmembrane region" description="Helical" evidence="2">
    <location>
        <begin position="694"/>
        <end position="715"/>
    </location>
</feature>
<evidence type="ECO:0000256" key="1">
    <source>
        <dbReference type="ARBA" id="ARBA00005585"/>
    </source>
</evidence>
<evidence type="ECO:0000256" key="2">
    <source>
        <dbReference type="SAM" id="Phobius"/>
    </source>
</evidence>
<keyword evidence="2" id="KW-1133">Transmembrane helix</keyword>
<dbReference type="SUPFAM" id="SSF53474">
    <property type="entry name" value="alpha/beta-Hydrolases"/>
    <property type="match status" value="1"/>
</dbReference>
<gene>
    <name evidence="4" type="ORF">L3Y34_013186</name>
</gene>
<feature type="transmembrane region" description="Helical" evidence="2">
    <location>
        <begin position="769"/>
        <end position="793"/>
    </location>
</feature>
<dbReference type="PROSITE" id="PS50156">
    <property type="entry name" value="SSD"/>
    <property type="match status" value="1"/>
</dbReference>
<dbReference type="Pfam" id="PF01764">
    <property type="entry name" value="Lipase_3"/>
    <property type="match status" value="1"/>
</dbReference>
<feature type="transmembrane region" description="Helical" evidence="2">
    <location>
        <begin position="1135"/>
        <end position="1158"/>
    </location>
</feature>
<feature type="domain" description="SSD" evidence="3">
    <location>
        <begin position="630"/>
        <end position="792"/>
    </location>
</feature>
<dbReference type="InterPro" id="IPR029058">
    <property type="entry name" value="AB_hydrolase_fold"/>
</dbReference>
<evidence type="ECO:0000313" key="5">
    <source>
        <dbReference type="Proteomes" id="UP000827892"/>
    </source>
</evidence>
<sequence>MEPGTKSITIIFVFYLISSLFCSVSGYVLYSEVEAEDFLNLAAAAYADSSNITARQSCIDISFPTDEFHVLMVMSAPCDKRGNQCQAFIAISDLTNQVIISFRGTNSGGQLLSEFGDGLEDYIPYTEVDGSNNTVHVGHVNVYFLDAMNQMWEDMVEPTTRNRQNYTYLITGHSLGGAMATLTAFRISFRQFSNKIKVHTFGEPRVGDIVFASYFTDMVPYSFRVVHHSDPIPHLPPLNVDNESAPGMPYHHPREIWYNDDFSSYVLCSDVNGEDWSCSDKLRFWNYGSKGAYRHTHYFNHFVSEYGSMGSPEQKMCQCAIKAELGEPPPSYSLSSPKKNASYTIHLIGSRIRSIPTIFLRLTILLDNVMQTLKAMRKMILGPSLGQLGSIAGSRPWLWISLSLLIGAMSFSSLLLNPPKTEFGFELGYTTADAPSILEMRAQRDFFTDGKEGNPWYQALFAEPRDSKKSMHEGKEYNELKAFYRRIKNLTIRYDETLGKDITYYDLCGSTCNLNELLFTTEEWSFFGMKYPITHLSYVFLSYVSNIGKHFYHVRTDNTSKLLNANKAMLVFMAFYQTKEVKSDLTLYEEVVQYAVDDYNSRGNSSLILTLHGERGMSSAVQQGMSHAFEYLGYGVALSVIVLFGVLLFFSILFSQLTIFRIIFIWICAMVVPLLAFITAFSIYNFLGYSITPLTIFTPFLALMHGFYTVIMLTHTWLSDSELRRDSRDEHLLEVFATCMPSLIVTSSPAAALIVCLVYPIANYAAVSFLMGLIMSFVIVFSVFFFSPAMLIICPAQDFTPLPTGNNKEVVKPTLKKVESLRDCYCEHVDRSKCVKVVAVVFVLVLLVVPVYFGCTSLEGNLDYRQLLRPDNPRNYGVHLMSDVVWPTWFSIMFFVNKPPTFSNPREYGRFKSMIAEIEEIDGKLPSDTDMVWINDFCRHTGTKPTDDSLNMTQFKSFIEDFIYKSWKDGVKYEFINDTTPVITSMLHIVSFQGTKSLADKARLFEKCRAITNKYPEFKTTPFDTEIGFADIILQVPLVVAVIPLVSITTMFIVSTIIIGNLSVAILNFFFAGLLYASTIGTVSLLEINVNPFNAAFFLIIAAMSPSYTTHFCYYYQQAMRIKPRAAKRDRMNEMLRKCFFPCISSILCAFCVFLPCMFSDIDIFIAVAFTNIVFCILGVLIAFCAQVFLNMLPDMFTGTHWFCSPQS</sequence>
<feature type="transmembrane region" description="Helical" evidence="2">
    <location>
        <begin position="735"/>
        <end position="762"/>
    </location>
</feature>
<dbReference type="SUPFAM" id="SSF82866">
    <property type="entry name" value="Multidrug efflux transporter AcrB transmembrane domain"/>
    <property type="match status" value="2"/>
</dbReference>
<dbReference type="Gene3D" id="3.40.50.1820">
    <property type="entry name" value="alpha/beta hydrolase"/>
    <property type="match status" value="1"/>
</dbReference>
<dbReference type="Proteomes" id="UP000827892">
    <property type="component" value="Chromosome X"/>
</dbReference>
<keyword evidence="2" id="KW-0812">Transmembrane</keyword>
<feature type="transmembrane region" description="Helical" evidence="2">
    <location>
        <begin position="631"/>
        <end position="653"/>
    </location>
</feature>
<feature type="transmembrane region" description="Helical" evidence="2">
    <location>
        <begin position="1164"/>
        <end position="1190"/>
    </location>
</feature>
<dbReference type="InterPro" id="IPR000731">
    <property type="entry name" value="SSD"/>
</dbReference>
<dbReference type="EMBL" id="CP090896">
    <property type="protein sequence ID" value="ULT84332.1"/>
    <property type="molecule type" value="Genomic_DNA"/>
</dbReference>
<feature type="transmembrane region" description="Helical" evidence="2">
    <location>
        <begin position="659"/>
        <end position="687"/>
    </location>
</feature>
<feature type="transmembrane region" description="Helical" evidence="2">
    <location>
        <begin position="1092"/>
        <end position="1114"/>
    </location>
</feature>
<feature type="transmembrane region" description="Helical" evidence="2">
    <location>
        <begin position="837"/>
        <end position="855"/>
    </location>
</feature>
<dbReference type="CDD" id="cd00519">
    <property type="entry name" value="Lipase_3"/>
    <property type="match status" value="1"/>
</dbReference>
<evidence type="ECO:0000313" key="4">
    <source>
        <dbReference type="EMBL" id="ULT84332.1"/>
    </source>
</evidence>
<keyword evidence="2" id="KW-0472">Membrane</keyword>
<dbReference type="InterPro" id="IPR051697">
    <property type="entry name" value="Patched_domain-protein"/>
</dbReference>
<proteinExistence type="inferred from homology"/>